<dbReference type="EMBL" id="LR590484">
    <property type="protein sequence ID" value="VTR39345.1"/>
    <property type="molecule type" value="Genomic_DNA"/>
</dbReference>
<dbReference type="Proteomes" id="UP000308196">
    <property type="component" value="Chromosome"/>
</dbReference>
<name>A0A4U9UZ40_9SPHI</name>
<gene>
    <name evidence="1" type="ORF">NCTC11429_02164</name>
</gene>
<protein>
    <submittedName>
        <fullName evidence="1">Uncharacterized protein</fullName>
    </submittedName>
</protein>
<dbReference type="KEGG" id="stha:NCTC11429_02164"/>
<proteinExistence type="predicted"/>
<sequence>MKTGSLCYKTGIKITQSMPATFAGQFRTVIRNNRLQKKTHCLTVRFRGSYSSCHLPMNGRQLTIRSSSNAVILLLGMR</sequence>
<reference evidence="1 2" key="1">
    <citation type="submission" date="2019-05" db="EMBL/GenBank/DDBJ databases">
        <authorList>
            <consortium name="Pathogen Informatics"/>
        </authorList>
    </citation>
    <scope>NUCLEOTIDE SEQUENCE [LARGE SCALE GENOMIC DNA]</scope>
    <source>
        <strain evidence="1 2">NCTC11429</strain>
    </source>
</reference>
<dbReference type="AlphaFoldDB" id="A0A4U9UZ40"/>
<accession>A0A4U9UZ40</accession>
<evidence type="ECO:0000313" key="2">
    <source>
        <dbReference type="Proteomes" id="UP000308196"/>
    </source>
</evidence>
<evidence type="ECO:0000313" key="1">
    <source>
        <dbReference type="EMBL" id="VTR39345.1"/>
    </source>
</evidence>
<organism evidence="1 2">
    <name type="scientific">Sphingobacterium thalpophilum</name>
    <dbReference type="NCBI Taxonomy" id="259"/>
    <lineage>
        <taxon>Bacteria</taxon>
        <taxon>Pseudomonadati</taxon>
        <taxon>Bacteroidota</taxon>
        <taxon>Sphingobacteriia</taxon>
        <taxon>Sphingobacteriales</taxon>
        <taxon>Sphingobacteriaceae</taxon>
        <taxon>Sphingobacterium</taxon>
    </lineage>
</organism>